<dbReference type="InterPro" id="IPR053182">
    <property type="entry name" value="YobU-like_regulator"/>
</dbReference>
<evidence type="ECO:0000313" key="2">
    <source>
        <dbReference type="EMBL" id="THJ30774.1"/>
    </source>
</evidence>
<accession>A0A4S5BER2</accession>
<keyword evidence="3" id="KW-1185">Reference proteome</keyword>
<dbReference type="RefSeq" id="WP_136407879.1">
    <property type="nucleotide sequence ID" value="NZ_SSWX01000034.1"/>
</dbReference>
<dbReference type="Pfam" id="PF14526">
    <property type="entry name" value="Cass2"/>
    <property type="match status" value="1"/>
</dbReference>
<dbReference type="InterPro" id="IPR010499">
    <property type="entry name" value="AraC_E-bd"/>
</dbReference>
<dbReference type="PANTHER" id="PTHR36444:SF2">
    <property type="entry name" value="TRANSCRIPTIONAL REGULATOR PROTEIN YOBU-RELATED"/>
    <property type="match status" value="1"/>
</dbReference>
<dbReference type="EMBL" id="SSWX01000034">
    <property type="protein sequence ID" value="THJ30774.1"/>
    <property type="molecule type" value="Genomic_DNA"/>
</dbReference>
<organism evidence="2 3">
    <name type="scientific">Lampropedia aestuarii</name>
    <dbReference type="NCBI Taxonomy" id="2562762"/>
    <lineage>
        <taxon>Bacteria</taxon>
        <taxon>Pseudomonadati</taxon>
        <taxon>Pseudomonadota</taxon>
        <taxon>Betaproteobacteria</taxon>
        <taxon>Burkholderiales</taxon>
        <taxon>Comamonadaceae</taxon>
        <taxon>Lampropedia</taxon>
    </lineage>
</organism>
<gene>
    <name evidence="2" type="ORF">E8K88_17045</name>
</gene>
<sequence length="159" mass="17500">MSQVLEPEVKDVQPFWIAGAGVRTQNSDEFNPLTAKLPRLWGQFFTAGMGLHTPNRSQDPHVYGLYHGYASKENGLYSVLAGVAVQSAVPGMESVQVQAGRYVVFTAKGPMPQTIVQLWGQVWAYFQGPEAPQRRFGTDFEMYSGTDTVAIHIGIHSTP</sequence>
<name>A0A4S5BER2_9BURK</name>
<evidence type="ECO:0000259" key="1">
    <source>
        <dbReference type="SMART" id="SM00871"/>
    </source>
</evidence>
<evidence type="ECO:0000313" key="3">
    <source>
        <dbReference type="Proteomes" id="UP000306236"/>
    </source>
</evidence>
<dbReference type="InterPro" id="IPR029441">
    <property type="entry name" value="Cass2"/>
</dbReference>
<dbReference type="SUPFAM" id="SSF55136">
    <property type="entry name" value="Probable bacterial effector-binding domain"/>
    <property type="match status" value="1"/>
</dbReference>
<proteinExistence type="predicted"/>
<dbReference type="PANTHER" id="PTHR36444">
    <property type="entry name" value="TRANSCRIPTIONAL REGULATOR PROTEIN YOBU-RELATED"/>
    <property type="match status" value="1"/>
</dbReference>
<dbReference type="SMART" id="SM00871">
    <property type="entry name" value="AraC_E_bind"/>
    <property type="match status" value="1"/>
</dbReference>
<protein>
    <submittedName>
        <fullName evidence="2">GyrI-like domain-containing protein</fullName>
    </submittedName>
</protein>
<dbReference type="InterPro" id="IPR011256">
    <property type="entry name" value="Reg_factor_effector_dom_sf"/>
</dbReference>
<dbReference type="Proteomes" id="UP000306236">
    <property type="component" value="Unassembled WGS sequence"/>
</dbReference>
<comment type="caution">
    <text evidence="2">The sequence shown here is derived from an EMBL/GenBank/DDBJ whole genome shotgun (WGS) entry which is preliminary data.</text>
</comment>
<feature type="domain" description="AraC effector-binding" evidence="1">
    <location>
        <begin position="5"/>
        <end position="156"/>
    </location>
</feature>
<reference evidence="2 3" key="1">
    <citation type="submission" date="2019-04" db="EMBL/GenBank/DDBJ databases">
        <title>Lampropedia sp YIM MLB12 draf genome.</title>
        <authorList>
            <person name="Wang Y.-X."/>
        </authorList>
    </citation>
    <scope>NUCLEOTIDE SEQUENCE [LARGE SCALE GENOMIC DNA]</scope>
    <source>
        <strain evidence="2 3">YIM MLB12</strain>
    </source>
</reference>
<dbReference type="AlphaFoldDB" id="A0A4S5BER2"/>
<dbReference type="OrthoDB" id="3173400at2"/>
<dbReference type="Gene3D" id="3.20.80.10">
    <property type="entry name" value="Regulatory factor, effector binding domain"/>
    <property type="match status" value="1"/>
</dbReference>